<dbReference type="Gene3D" id="3.10.450.50">
    <property type="match status" value="1"/>
</dbReference>
<protein>
    <submittedName>
        <fullName evidence="2">Nuclear transport factor 2 family protein</fullName>
    </submittedName>
</protein>
<dbReference type="EMBL" id="JAQQFN010000001">
    <property type="protein sequence ID" value="MFL9881769.1"/>
    <property type="molecule type" value="Genomic_DNA"/>
</dbReference>
<sequence>MTYEDAQAHAKDWIEAWNAHDLERIMSHYSQDVVFEAETVKTRWEKPDGKLRGIAELRKHFALGLKLAPQLKFQLEQVLLAPSGYAILYSRENGNRVIDCVVLNDAGQAAKVTAYYGGVQR</sequence>
<feature type="domain" description="SnoaL-like" evidence="1">
    <location>
        <begin position="11"/>
        <end position="81"/>
    </location>
</feature>
<evidence type="ECO:0000313" key="3">
    <source>
        <dbReference type="Proteomes" id="UP001629249"/>
    </source>
</evidence>
<gene>
    <name evidence="2" type="ORF">PQR66_01950</name>
</gene>
<dbReference type="SUPFAM" id="SSF54427">
    <property type="entry name" value="NTF2-like"/>
    <property type="match status" value="1"/>
</dbReference>
<organism evidence="2 3">
    <name type="scientific">Paraburkholderia agricolaris</name>
    <dbReference type="NCBI Taxonomy" id="2152888"/>
    <lineage>
        <taxon>Bacteria</taxon>
        <taxon>Pseudomonadati</taxon>
        <taxon>Pseudomonadota</taxon>
        <taxon>Betaproteobacteria</taxon>
        <taxon>Burkholderiales</taxon>
        <taxon>Burkholderiaceae</taxon>
        <taxon>Paraburkholderia</taxon>
    </lineage>
</organism>
<dbReference type="Proteomes" id="UP001629249">
    <property type="component" value="Unassembled WGS sequence"/>
</dbReference>
<reference evidence="2 3" key="1">
    <citation type="journal article" date="2024" name="Chem. Sci.">
        <title>Discovery of megapolipeptins by genome mining of a Burkholderiales bacteria collection.</title>
        <authorList>
            <person name="Paulo B.S."/>
            <person name="Recchia M.J.J."/>
            <person name="Lee S."/>
            <person name="Fergusson C.H."/>
            <person name="Romanowski S.B."/>
            <person name="Hernandez A."/>
            <person name="Krull N."/>
            <person name="Liu D.Y."/>
            <person name="Cavanagh H."/>
            <person name="Bos A."/>
            <person name="Gray C.A."/>
            <person name="Murphy B.T."/>
            <person name="Linington R.G."/>
            <person name="Eustaquio A.S."/>
        </authorList>
    </citation>
    <scope>NUCLEOTIDE SEQUENCE [LARGE SCALE GENOMIC DNA]</scope>
    <source>
        <strain evidence="2 3">RL16-012-BIC-B</strain>
    </source>
</reference>
<proteinExistence type="predicted"/>
<accession>A0ABW8ZF30</accession>
<evidence type="ECO:0000259" key="1">
    <source>
        <dbReference type="Pfam" id="PF12680"/>
    </source>
</evidence>
<dbReference type="Pfam" id="PF12680">
    <property type="entry name" value="SnoaL_2"/>
    <property type="match status" value="1"/>
</dbReference>
<name>A0ABW8ZF30_9BURK</name>
<keyword evidence="3" id="KW-1185">Reference proteome</keyword>
<evidence type="ECO:0000313" key="2">
    <source>
        <dbReference type="EMBL" id="MFL9881769.1"/>
    </source>
</evidence>
<dbReference type="RefSeq" id="WP_153134730.1">
    <property type="nucleotide sequence ID" value="NZ_JAQQFH010000001.1"/>
</dbReference>
<dbReference type="InterPro" id="IPR032710">
    <property type="entry name" value="NTF2-like_dom_sf"/>
</dbReference>
<comment type="caution">
    <text evidence="2">The sequence shown here is derived from an EMBL/GenBank/DDBJ whole genome shotgun (WGS) entry which is preliminary data.</text>
</comment>
<dbReference type="InterPro" id="IPR037401">
    <property type="entry name" value="SnoaL-like"/>
</dbReference>